<keyword evidence="2" id="KW-1185">Reference proteome</keyword>
<organism evidence="1 2">
    <name type="scientific">Glacieibacterium frigidum</name>
    <dbReference type="NCBI Taxonomy" id="2593303"/>
    <lineage>
        <taxon>Bacteria</taxon>
        <taxon>Pseudomonadati</taxon>
        <taxon>Pseudomonadota</taxon>
        <taxon>Alphaproteobacteria</taxon>
        <taxon>Sphingomonadales</taxon>
        <taxon>Sphingosinicellaceae</taxon>
        <taxon>Glacieibacterium</taxon>
    </lineage>
</organism>
<gene>
    <name evidence="1" type="ORF">FMM06_04465</name>
</gene>
<sequence>MILAVTLAMAAAASGFDATADAFTGCLASSVRMGMTMRMKPDDFAVGFAKSCLSEQAAFRAESIKRGVELGRTEAEATAETDGNIANGRRIYAADQAKFYATGEVPR</sequence>
<accession>A0A552UGT4</accession>
<dbReference type="AlphaFoldDB" id="A0A552UGT4"/>
<dbReference type="RefSeq" id="WP_143554969.1">
    <property type="nucleotide sequence ID" value="NZ_VJWA01000001.1"/>
</dbReference>
<proteinExistence type="predicted"/>
<evidence type="ECO:0000313" key="2">
    <source>
        <dbReference type="Proteomes" id="UP000317894"/>
    </source>
</evidence>
<reference evidence="1 2" key="1">
    <citation type="submission" date="2019-07" db="EMBL/GenBank/DDBJ databases">
        <title>Novel species isolated from glacier.</title>
        <authorList>
            <person name="Liu Q."/>
            <person name="Xin Y.-H."/>
        </authorList>
    </citation>
    <scope>NUCLEOTIDE SEQUENCE [LARGE SCALE GENOMIC DNA]</scope>
    <source>
        <strain evidence="1 2">LB1R16</strain>
    </source>
</reference>
<dbReference type="EMBL" id="VJWA01000001">
    <property type="protein sequence ID" value="TRW17424.1"/>
    <property type="molecule type" value="Genomic_DNA"/>
</dbReference>
<dbReference type="Proteomes" id="UP000317894">
    <property type="component" value="Unassembled WGS sequence"/>
</dbReference>
<dbReference type="OrthoDB" id="9910945at2"/>
<comment type="caution">
    <text evidence="1">The sequence shown here is derived from an EMBL/GenBank/DDBJ whole genome shotgun (WGS) entry which is preliminary data.</text>
</comment>
<evidence type="ECO:0000313" key="1">
    <source>
        <dbReference type="EMBL" id="TRW17424.1"/>
    </source>
</evidence>
<name>A0A552UGT4_9SPHN</name>
<protein>
    <submittedName>
        <fullName evidence="1">Uncharacterized protein</fullName>
    </submittedName>
</protein>